<accession>K2QIV9</accession>
<dbReference type="InterPro" id="IPR029058">
    <property type="entry name" value="AB_hydrolase_fold"/>
</dbReference>
<dbReference type="OrthoDB" id="1123157at2"/>
<dbReference type="SUPFAM" id="SSF53474">
    <property type="entry name" value="alpha/beta-Hydrolases"/>
    <property type="match status" value="1"/>
</dbReference>
<proteinExistence type="predicted"/>
<keyword evidence="3" id="KW-1185">Reference proteome</keyword>
<organism evidence="2 3">
    <name type="scientific">Galbibacter marinus</name>
    <dbReference type="NCBI Taxonomy" id="555500"/>
    <lineage>
        <taxon>Bacteria</taxon>
        <taxon>Pseudomonadati</taxon>
        <taxon>Bacteroidota</taxon>
        <taxon>Flavobacteriia</taxon>
        <taxon>Flavobacteriales</taxon>
        <taxon>Flavobacteriaceae</taxon>
        <taxon>Galbibacter</taxon>
    </lineage>
</organism>
<gene>
    <name evidence="2" type="ORF">I215_11269</name>
</gene>
<dbReference type="STRING" id="555500.I215_11269"/>
<evidence type="ECO:0000256" key="1">
    <source>
        <dbReference type="SAM" id="SignalP"/>
    </source>
</evidence>
<sequence length="455" mass="52658">MKRIIIILCLLGAYLSNAQLLDAVKISNSSDTYAVYLPEQYSEDKKWPVIMVFSPVGDAVEAVKRFQESADRYGYVIASPDEVKNGNYQENLLKSRTFYSEVIRGYSIDKNAIYLAGFSGGARLAMSIAVMSSQIKGVIACGASFSNVPGYVPTENKFFYIGMVGDQDFNYNEMLQALDYLEQKKFDANLLVFSGGHKWPPKEYIDKAVRLVSVKAINKNMRPEGAEKLDEYFRMELRFNQDLLEENLVYRAYNDMKLNQTNYRFSIEKDNLRALEKAIRKHKNFRKQRNNWNEVRRIESYKYMDYISFLPQDISSGELESLAYWEQQVNSIKNNFLNSPIRERRNLGSRLLSFLEVASGELANSYTSDEQLDNLLYIAILQTLVDEKNYDAYIGILRITVKKSEYGMALYYLDKMLKNGFTATELLDKQHEIALLRIQPEYNELLESYGLQVRY</sequence>
<feature type="chain" id="PRO_5003863474" description="Phospholipase/carboxylesterase/thioesterase domain-containing protein" evidence="1">
    <location>
        <begin position="19"/>
        <end position="455"/>
    </location>
</feature>
<keyword evidence="1" id="KW-0732">Signal</keyword>
<dbReference type="Proteomes" id="UP000007364">
    <property type="component" value="Unassembled WGS sequence"/>
</dbReference>
<dbReference type="eggNOG" id="COG0400">
    <property type="taxonomic scope" value="Bacteria"/>
</dbReference>
<comment type="caution">
    <text evidence="2">The sequence shown here is derived from an EMBL/GenBank/DDBJ whole genome shotgun (WGS) entry which is preliminary data.</text>
</comment>
<evidence type="ECO:0008006" key="4">
    <source>
        <dbReference type="Google" id="ProtNLM"/>
    </source>
</evidence>
<name>K2QIV9_9FLAO</name>
<dbReference type="AlphaFoldDB" id="K2QIV9"/>
<dbReference type="Gene3D" id="3.40.50.1820">
    <property type="entry name" value="alpha/beta hydrolase"/>
    <property type="match status" value="1"/>
</dbReference>
<reference evidence="2 3" key="1">
    <citation type="journal article" date="2012" name="J. Bacteriol.">
        <title>Genome Sequence of Galbibacter marinum Type Strain ck-I2-15.</title>
        <authorList>
            <person name="Lai Q."/>
            <person name="Li C."/>
            <person name="Shao Z."/>
        </authorList>
    </citation>
    <scope>NUCLEOTIDE SEQUENCE [LARGE SCALE GENOMIC DNA]</scope>
    <source>
        <strain evidence="3">ck-I2-15</strain>
    </source>
</reference>
<evidence type="ECO:0000313" key="3">
    <source>
        <dbReference type="Proteomes" id="UP000007364"/>
    </source>
</evidence>
<dbReference type="EMBL" id="AMSG01000017">
    <property type="protein sequence ID" value="EKF54647.1"/>
    <property type="molecule type" value="Genomic_DNA"/>
</dbReference>
<evidence type="ECO:0000313" key="2">
    <source>
        <dbReference type="EMBL" id="EKF54647.1"/>
    </source>
</evidence>
<feature type="signal peptide" evidence="1">
    <location>
        <begin position="1"/>
        <end position="18"/>
    </location>
</feature>
<dbReference type="RefSeq" id="WP_008992093.1">
    <property type="nucleotide sequence ID" value="NZ_AMSG01000017.1"/>
</dbReference>
<protein>
    <recommendedName>
        <fullName evidence="4">Phospholipase/carboxylesterase/thioesterase domain-containing protein</fullName>
    </recommendedName>
</protein>